<evidence type="ECO:0000256" key="3">
    <source>
        <dbReference type="ARBA" id="ARBA00022741"/>
    </source>
</evidence>
<dbReference type="PANTHER" id="PTHR24058">
    <property type="entry name" value="DUAL SPECIFICITY PROTEIN KINASE"/>
    <property type="match status" value="1"/>
</dbReference>
<evidence type="ECO:0000313" key="7">
    <source>
        <dbReference type="Ensembl" id="ENSMCSP00000017985.1"/>
    </source>
</evidence>
<evidence type="ECO:0000256" key="1">
    <source>
        <dbReference type="ARBA" id="ARBA00022527"/>
    </source>
</evidence>
<dbReference type="GO" id="GO:0005737">
    <property type="term" value="C:cytoplasm"/>
    <property type="evidence" value="ECO:0007669"/>
    <property type="project" value="TreeGrafter"/>
</dbReference>
<organism evidence="7 8">
    <name type="scientific">Malurus cyaneus samueli</name>
    <dbReference type="NCBI Taxonomy" id="2593467"/>
    <lineage>
        <taxon>Eukaryota</taxon>
        <taxon>Metazoa</taxon>
        <taxon>Chordata</taxon>
        <taxon>Craniata</taxon>
        <taxon>Vertebrata</taxon>
        <taxon>Euteleostomi</taxon>
        <taxon>Archelosauria</taxon>
        <taxon>Archosauria</taxon>
        <taxon>Dinosauria</taxon>
        <taxon>Saurischia</taxon>
        <taxon>Theropoda</taxon>
        <taxon>Coelurosauria</taxon>
        <taxon>Aves</taxon>
        <taxon>Neognathae</taxon>
        <taxon>Neoaves</taxon>
        <taxon>Telluraves</taxon>
        <taxon>Australaves</taxon>
        <taxon>Passeriformes</taxon>
        <taxon>Meliphagoidea</taxon>
        <taxon>Maluridae</taxon>
        <taxon>Malurus</taxon>
    </lineage>
</organism>
<proteinExistence type="predicted"/>
<reference evidence="7" key="2">
    <citation type="submission" date="2025-09" db="UniProtKB">
        <authorList>
            <consortium name="Ensembl"/>
        </authorList>
    </citation>
    <scope>IDENTIFICATION</scope>
</reference>
<dbReference type="InterPro" id="IPR011009">
    <property type="entry name" value="Kinase-like_dom_sf"/>
</dbReference>
<keyword evidence="8" id="KW-1185">Reference proteome</keyword>
<dbReference type="PROSITE" id="PS50011">
    <property type="entry name" value="PROTEIN_KINASE_DOM"/>
    <property type="match status" value="1"/>
</dbReference>
<dbReference type="SUPFAM" id="SSF56112">
    <property type="entry name" value="Protein kinase-like (PK-like)"/>
    <property type="match status" value="1"/>
</dbReference>
<dbReference type="Pfam" id="PF00069">
    <property type="entry name" value="Pkinase"/>
    <property type="match status" value="1"/>
</dbReference>
<dbReference type="GO" id="GO:0004713">
    <property type="term" value="F:protein tyrosine kinase activity"/>
    <property type="evidence" value="ECO:0007669"/>
    <property type="project" value="TreeGrafter"/>
</dbReference>
<evidence type="ECO:0000256" key="5">
    <source>
        <dbReference type="ARBA" id="ARBA00022840"/>
    </source>
</evidence>
<protein>
    <submittedName>
        <fullName evidence="7">Homeodomain interacting protein kinase 4</fullName>
    </submittedName>
</protein>
<keyword evidence="5" id="KW-0067">ATP-binding</keyword>
<dbReference type="InterPro" id="IPR008271">
    <property type="entry name" value="Ser/Thr_kinase_AS"/>
</dbReference>
<dbReference type="Gene3D" id="1.10.510.10">
    <property type="entry name" value="Transferase(Phosphotransferase) domain 1"/>
    <property type="match status" value="2"/>
</dbReference>
<keyword evidence="3" id="KW-0547">Nucleotide-binding</keyword>
<sequence>MLEPGTFGQVIQGQCRSTGEMVALREGDTKDSHIIHFLESFSDTVWTYLVFELLQQNLFDFQKQNNFSPLPVQHIRTITAQVLVALVKLKELSIIHADLKPENIMLVDHPRYPFRIKLVDFGSAILLPEVCHLHLGWPLYPGNDEYDQVCYICSTLGLPRGELLCAAQKTRFFFQREELAKMLTWDSHERITPSAALQHPFISMQEVKANTTGSVSHIDPPINSLAKN</sequence>
<keyword evidence="1" id="KW-0723">Serine/threonine-protein kinase</keyword>
<dbReference type="Proteomes" id="UP000694560">
    <property type="component" value="Unplaced"/>
</dbReference>
<dbReference type="Ensembl" id="ENSMCST00000018443.1">
    <property type="protein sequence ID" value="ENSMCSP00000017985.1"/>
    <property type="gene ID" value="ENSMCSG00000012393.1"/>
</dbReference>
<dbReference type="SMART" id="SM00220">
    <property type="entry name" value="S_TKc"/>
    <property type="match status" value="1"/>
</dbReference>
<name>A0A8C5U7I4_9PASS</name>
<evidence type="ECO:0000256" key="4">
    <source>
        <dbReference type="ARBA" id="ARBA00022777"/>
    </source>
</evidence>
<dbReference type="PROSITE" id="PS00108">
    <property type="entry name" value="PROTEIN_KINASE_ST"/>
    <property type="match status" value="1"/>
</dbReference>
<accession>A0A8C5U7I4</accession>
<evidence type="ECO:0000313" key="8">
    <source>
        <dbReference type="Proteomes" id="UP000694560"/>
    </source>
</evidence>
<dbReference type="PANTHER" id="PTHR24058:SF46">
    <property type="entry name" value="HOMEODOMAIN-INTERACTING PROTEIN KINASE 4"/>
    <property type="match status" value="1"/>
</dbReference>
<dbReference type="InterPro" id="IPR050494">
    <property type="entry name" value="Ser_Thr_dual-spec_kinase"/>
</dbReference>
<keyword evidence="4" id="KW-0418">Kinase</keyword>
<dbReference type="GO" id="GO:0004674">
    <property type="term" value="F:protein serine/threonine kinase activity"/>
    <property type="evidence" value="ECO:0007669"/>
    <property type="project" value="UniProtKB-KW"/>
</dbReference>
<keyword evidence="2" id="KW-0808">Transferase</keyword>
<reference evidence="7" key="1">
    <citation type="submission" date="2025-08" db="UniProtKB">
        <authorList>
            <consortium name="Ensembl"/>
        </authorList>
    </citation>
    <scope>IDENTIFICATION</scope>
</reference>
<feature type="domain" description="Protein kinase" evidence="6">
    <location>
        <begin position="1"/>
        <end position="228"/>
    </location>
</feature>
<dbReference type="AlphaFoldDB" id="A0A8C5U7I4"/>
<dbReference type="InterPro" id="IPR000719">
    <property type="entry name" value="Prot_kinase_dom"/>
</dbReference>
<evidence type="ECO:0000256" key="2">
    <source>
        <dbReference type="ARBA" id="ARBA00022679"/>
    </source>
</evidence>
<dbReference type="GO" id="GO:0005524">
    <property type="term" value="F:ATP binding"/>
    <property type="evidence" value="ECO:0007669"/>
    <property type="project" value="UniProtKB-KW"/>
</dbReference>
<dbReference type="GO" id="GO:0005634">
    <property type="term" value="C:nucleus"/>
    <property type="evidence" value="ECO:0007669"/>
    <property type="project" value="TreeGrafter"/>
</dbReference>
<evidence type="ECO:0000259" key="6">
    <source>
        <dbReference type="PROSITE" id="PS50011"/>
    </source>
</evidence>